<dbReference type="InterPro" id="IPR036097">
    <property type="entry name" value="HisK_dim/P_sf"/>
</dbReference>
<feature type="transmembrane region" description="Helical" evidence="13">
    <location>
        <begin position="124"/>
        <end position="144"/>
    </location>
</feature>
<dbReference type="PRINTS" id="PR00344">
    <property type="entry name" value="BCTRLSENSOR"/>
</dbReference>
<dbReference type="InterPro" id="IPR003594">
    <property type="entry name" value="HATPase_dom"/>
</dbReference>
<dbReference type="InterPro" id="IPR036890">
    <property type="entry name" value="HATPase_C_sf"/>
</dbReference>
<dbReference type="CDD" id="cd00082">
    <property type="entry name" value="HisKA"/>
    <property type="match status" value="1"/>
</dbReference>
<dbReference type="Gene3D" id="1.20.120.160">
    <property type="entry name" value="HPT domain"/>
    <property type="match status" value="1"/>
</dbReference>
<dbReference type="PROSITE" id="PS50109">
    <property type="entry name" value="HIS_KIN"/>
    <property type="match status" value="1"/>
</dbReference>
<dbReference type="EC" id="2.7.13.3" evidence="3"/>
<evidence type="ECO:0000256" key="6">
    <source>
        <dbReference type="ARBA" id="ARBA00022692"/>
    </source>
</evidence>
<evidence type="ECO:0000256" key="5">
    <source>
        <dbReference type="ARBA" id="ARBA00022553"/>
    </source>
</evidence>
<dbReference type="SUPFAM" id="SSF47384">
    <property type="entry name" value="Homodimeric domain of signal transducing histidine kinase"/>
    <property type="match status" value="1"/>
</dbReference>
<dbReference type="InterPro" id="IPR005467">
    <property type="entry name" value="His_kinase_dom"/>
</dbReference>
<evidence type="ECO:0000256" key="13">
    <source>
        <dbReference type="SAM" id="Phobius"/>
    </source>
</evidence>
<evidence type="ECO:0000256" key="7">
    <source>
        <dbReference type="ARBA" id="ARBA00022741"/>
    </source>
</evidence>
<gene>
    <name evidence="16" type="ORF">LJ656_18505</name>
</gene>
<dbReference type="RefSeq" id="WP_230510830.1">
    <property type="nucleotide sequence ID" value="NZ_JAJITD010000009.1"/>
</dbReference>
<dbReference type="InterPro" id="IPR001789">
    <property type="entry name" value="Sig_transdc_resp-reg_receiver"/>
</dbReference>
<keyword evidence="17" id="KW-1185">Reference proteome</keyword>
<keyword evidence="11 13" id="KW-0472">Membrane</keyword>
<proteinExistence type="predicted"/>
<evidence type="ECO:0000256" key="3">
    <source>
        <dbReference type="ARBA" id="ARBA00012438"/>
    </source>
</evidence>
<dbReference type="Proteomes" id="UP001431019">
    <property type="component" value="Unassembled WGS sequence"/>
</dbReference>
<dbReference type="Gene3D" id="3.40.50.2300">
    <property type="match status" value="2"/>
</dbReference>
<evidence type="ECO:0000256" key="10">
    <source>
        <dbReference type="ARBA" id="ARBA00023012"/>
    </source>
</evidence>
<dbReference type="EMBL" id="JAJITD010000009">
    <property type="protein sequence ID" value="MCC8394586.1"/>
    <property type="molecule type" value="Genomic_DNA"/>
</dbReference>
<keyword evidence="4" id="KW-1003">Cell membrane</keyword>
<evidence type="ECO:0000313" key="17">
    <source>
        <dbReference type="Proteomes" id="UP001431019"/>
    </source>
</evidence>
<dbReference type="SUPFAM" id="SSF47226">
    <property type="entry name" value="Histidine-containing phosphotransfer domain, HPT domain"/>
    <property type="match status" value="1"/>
</dbReference>
<feature type="transmembrane region" description="Helical" evidence="13">
    <location>
        <begin position="21"/>
        <end position="42"/>
    </location>
</feature>
<organism evidence="16 17">
    <name type="scientific">Paraburkholderia sejongensis</name>
    <dbReference type="NCBI Taxonomy" id="2886946"/>
    <lineage>
        <taxon>Bacteria</taxon>
        <taxon>Pseudomonadati</taxon>
        <taxon>Pseudomonadota</taxon>
        <taxon>Betaproteobacteria</taxon>
        <taxon>Burkholderiales</taxon>
        <taxon>Burkholderiaceae</taxon>
        <taxon>Paraburkholderia</taxon>
    </lineage>
</organism>
<keyword evidence="8" id="KW-0067">ATP-binding</keyword>
<comment type="subcellular location">
    <subcellularLocation>
        <location evidence="2">Cell membrane</location>
        <topology evidence="2">Multi-pass membrane protein</topology>
    </subcellularLocation>
</comment>
<accession>A0ABS8JXF0</accession>
<evidence type="ECO:0000259" key="15">
    <source>
        <dbReference type="PROSITE" id="PS50110"/>
    </source>
</evidence>
<keyword evidence="6 13" id="KW-0812">Transmembrane</keyword>
<evidence type="ECO:0000256" key="1">
    <source>
        <dbReference type="ARBA" id="ARBA00000085"/>
    </source>
</evidence>
<feature type="transmembrane region" description="Helical" evidence="13">
    <location>
        <begin position="156"/>
        <end position="176"/>
    </location>
</feature>
<dbReference type="Pfam" id="PF00072">
    <property type="entry name" value="Response_reg"/>
    <property type="match status" value="2"/>
</dbReference>
<dbReference type="PANTHER" id="PTHR45339">
    <property type="entry name" value="HYBRID SIGNAL TRANSDUCTION HISTIDINE KINASE J"/>
    <property type="match status" value="1"/>
</dbReference>
<dbReference type="InterPro" id="IPR036641">
    <property type="entry name" value="HPT_dom_sf"/>
</dbReference>
<dbReference type="Gene3D" id="3.30.565.10">
    <property type="entry name" value="Histidine kinase-like ATPase, C-terminal domain"/>
    <property type="match status" value="1"/>
</dbReference>
<evidence type="ECO:0000256" key="9">
    <source>
        <dbReference type="ARBA" id="ARBA00022989"/>
    </source>
</evidence>
<keyword evidence="7" id="KW-0547">Nucleotide-binding</keyword>
<dbReference type="InterPro" id="IPR004358">
    <property type="entry name" value="Sig_transdc_His_kin-like_C"/>
</dbReference>
<evidence type="ECO:0000256" key="12">
    <source>
        <dbReference type="PROSITE-ProRule" id="PRU00169"/>
    </source>
</evidence>
<dbReference type="InterPro" id="IPR003661">
    <property type="entry name" value="HisK_dim/P_dom"/>
</dbReference>
<dbReference type="Pfam" id="PF02518">
    <property type="entry name" value="HATPase_c"/>
    <property type="match status" value="1"/>
</dbReference>
<dbReference type="SUPFAM" id="SSF55874">
    <property type="entry name" value="ATPase domain of HSP90 chaperone/DNA topoisomerase II/histidine kinase"/>
    <property type="match status" value="1"/>
</dbReference>
<keyword evidence="5 12" id="KW-0597">Phosphoprotein</keyword>
<name>A0ABS8JXF0_9BURK</name>
<feature type="transmembrane region" description="Helical" evidence="13">
    <location>
        <begin position="77"/>
        <end position="96"/>
    </location>
</feature>
<dbReference type="SMART" id="SM00387">
    <property type="entry name" value="HATPase_c"/>
    <property type="match status" value="1"/>
</dbReference>
<feature type="domain" description="Response regulatory" evidence="15">
    <location>
        <begin position="439"/>
        <end position="558"/>
    </location>
</feature>
<feature type="modified residue" description="4-aspartylphosphate" evidence="12">
    <location>
        <position position="627"/>
    </location>
</feature>
<feature type="transmembrane region" description="Helical" evidence="13">
    <location>
        <begin position="48"/>
        <end position="65"/>
    </location>
</feature>
<reference evidence="16 17" key="1">
    <citation type="submission" date="2021-11" db="EMBL/GenBank/DDBJ databases">
        <authorList>
            <person name="Oh E.-T."/>
            <person name="Kim S.-B."/>
        </authorList>
    </citation>
    <scope>NUCLEOTIDE SEQUENCE [LARGE SCALE GENOMIC DNA]</scope>
    <source>
        <strain evidence="16 17">MMS20-SJTR3</strain>
    </source>
</reference>
<evidence type="ECO:0000256" key="11">
    <source>
        <dbReference type="ARBA" id="ARBA00023136"/>
    </source>
</evidence>
<dbReference type="PROSITE" id="PS50110">
    <property type="entry name" value="RESPONSE_REGULATORY"/>
    <property type="match status" value="2"/>
</dbReference>
<dbReference type="PANTHER" id="PTHR45339:SF1">
    <property type="entry name" value="HYBRID SIGNAL TRANSDUCTION HISTIDINE KINASE J"/>
    <property type="match status" value="1"/>
</dbReference>
<dbReference type="SUPFAM" id="SSF52172">
    <property type="entry name" value="CheY-like"/>
    <property type="match status" value="2"/>
</dbReference>
<feature type="modified residue" description="4-aspartylphosphate" evidence="12">
    <location>
        <position position="489"/>
    </location>
</feature>
<sequence>MAISRDTLRDMLERSRFAIRWGGALGLLCHPIYYIVWTYVLPQPYDNLWLRLSAAAVCIPLLFQARWPKRYNHYLLIYWHCCLIYVLPFVCTFLTVRNGFSTMWMMTEVMMIFILALCIDSPWLLMACIGIGVFAGGFAAVLSAPEPIVLSADDKSNLALLPVVVLCSMAFSHAISKGRIFVEKNRALQALAGSIAHEMRNPLSQLRHVLDRVEEALPATTEPGAAPTLSEGATSLLYNHVAQGQLSIERGLRIIAMTLDEVSAKSIRTDSLGYLHAGATTRKALDEYGFDSDKERAKVRVVVKRDFAFRGDETVYLFTLFNLIKNALYHIAPHPQATLTLTVDDGAVSVRDTGPGIAPEMVQHLFEPFRTAGNSSGTGLGLAYCQRAMRAFGGSIDCQSELGKFTEFTLRFPPVSADELARHERRLFERAMPAFKGKRVLVVDDDNTLRARTRQVLTKAGAYVSEAASGELALATLRHAAPYDLVLMDISMPELDGYATTERIRAERDSPNRNVLIVAYTAEPGNAVRLRARRAGMDEIISKASNVQELITAVQTLFENGARHDPDGQHDGFAGKTIVIADDDTYSRLVAKTYLERCGATVLEAEHGQAVLTRLREDGFIAAILMDVNMPGMNGIETARAIRARSDAYATVPIIALTSHSDAEAVQACVAAGMNEVMTKPVQPGALHACLARQFGTRDAAAVTAARVEAAGAQVEAVDAAGAAQAANANASGPANEAAGAGVGLGLGLGLGEQAGFAATPVALADSSATTSPTATFTDDDLLDTDHLEELATLDLLDESFVDGIGQIRSYTARLAADSAAADIKAAHTTLHALLGVSGNLGAQALHRYARQLYPRVIAGQWPQPGDWLAQLNALSARSTDALQRYYSTAKARRDHRDALSD</sequence>
<feature type="domain" description="Response regulatory" evidence="15">
    <location>
        <begin position="577"/>
        <end position="695"/>
    </location>
</feature>
<dbReference type="CDD" id="cd17546">
    <property type="entry name" value="REC_hyHK_CKI1_RcsC-like"/>
    <property type="match status" value="2"/>
</dbReference>
<dbReference type="SMART" id="SM00448">
    <property type="entry name" value="REC"/>
    <property type="match status" value="2"/>
</dbReference>
<keyword evidence="9 13" id="KW-1133">Transmembrane helix</keyword>
<evidence type="ECO:0000259" key="14">
    <source>
        <dbReference type="PROSITE" id="PS50109"/>
    </source>
</evidence>
<comment type="catalytic activity">
    <reaction evidence="1">
        <text>ATP + protein L-histidine = ADP + protein N-phospho-L-histidine.</text>
        <dbReference type="EC" id="2.7.13.3"/>
    </reaction>
</comment>
<comment type="caution">
    <text evidence="16">The sequence shown here is derived from an EMBL/GenBank/DDBJ whole genome shotgun (WGS) entry which is preliminary data.</text>
</comment>
<keyword evidence="10" id="KW-0902">Two-component regulatory system</keyword>
<feature type="domain" description="Histidine kinase" evidence="14">
    <location>
        <begin position="194"/>
        <end position="416"/>
    </location>
</feature>
<evidence type="ECO:0000256" key="8">
    <source>
        <dbReference type="ARBA" id="ARBA00022840"/>
    </source>
</evidence>
<dbReference type="CDD" id="cd00075">
    <property type="entry name" value="HATPase"/>
    <property type="match status" value="1"/>
</dbReference>
<protein>
    <recommendedName>
        <fullName evidence="3">histidine kinase</fullName>
        <ecNumber evidence="3">2.7.13.3</ecNumber>
    </recommendedName>
</protein>
<dbReference type="InterPro" id="IPR011006">
    <property type="entry name" value="CheY-like_superfamily"/>
</dbReference>
<evidence type="ECO:0000256" key="4">
    <source>
        <dbReference type="ARBA" id="ARBA00022475"/>
    </source>
</evidence>
<evidence type="ECO:0000256" key="2">
    <source>
        <dbReference type="ARBA" id="ARBA00004651"/>
    </source>
</evidence>
<evidence type="ECO:0000313" key="16">
    <source>
        <dbReference type="EMBL" id="MCC8394586.1"/>
    </source>
</evidence>